<dbReference type="Gene3D" id="2.170.130.10">
    <property type="entry name" value="TonB-dependent receptor, plug domain"/>
    <property type="match status" value="1"/>
</dbReference>
<feature type="signal peptide" evidence="2">
    <location>
        <begin position="1"/>
        <end position="29"/>
    </location>
</feature>
<accession>A0A2A4MT69</accession>
<feature type="domain" description="TonB-dependent receptor plug" evidence="3">
    <location>
        <begin position="50"/>
        <end position="168"/>
    </location>
</feature>
<evidence type="ECO:0000313" key="4">
    <source>
        <dbReference type="EMBL" id="PCH63062.1"/>
    </source>
</evidence>
<feature type="chain" id="PRO_5012675313" description="TonB-dependent receptor plug domain-containing protein" evidence="2">
    <location>
        <begin position="30"/>
        <end position="285"/>
    </location>
</feature>
<keyword evidence="1" id="KW-1134">Transmembrane beta strand</keyword>
<sequence>MRRKFPSKRRGLTLAVMLATAGLAFPIAAQDDADIEEVVITGSYIRGSPLDAPSPVQVISRDSIEAQGAAVIWDVIKNLEVNSGSITNPGSGDNDQVEGTSNVNLRNLGENSTLVLINGKRQVSAAANTRSGGEFVDLNAIPLVMTERVEVLTDGGSALYGADAVAGVVNIIMRTDFEGFELYGDIQGTEAAGSAYDATVSGIWGWSSQSGDTHFVLSAERFERDPVSVSDGNFFNSSSEFLGTVSSAGTLISSPAFGGNLPDGWVNQHYRSEHRRGRLCYNPIY</sequence>
<dbReference type="PANTHER" id="PTHR47234">
    <property type="match status" value="1"/>
</dbReference>
<name>A0A2A4MT69_9GAMM</name>
<comment type="caution">
    <text evidence="4">The sequence shown here is derived from an EMBL/GenBank/DDBJ whole genome shotgun (WGS) entry which is preliminary data.</text>
</comment>
<comment type="subcellular location">
    <subcellularLocation>
        <location evidence="1">Cell outer membrane</location>
        <topology evidence="1">Multi-pass membrane protein</topology>
    </subcellularLocation>
</comment>
<keyword evidence="1" id="KW-0812">Transmembrane</keyword>
<dbReference type="Proteomes" id="UP000218172">
    <property type="component" value="Unassembled WGS sequence"/>
</dbReference>
<evidence type="ECO:0000256" key="1">
    <source>
        <dbReference type="PROSITE-ProRule" id="PRU01360"/>
    </source>
</evidence>
<proteinExistence type="inferred from homology"/>
<dbReference type="Pfam" id="PF07715">
    <property type="entry name" value="Plug"/>
    <property type="match status" value="1"/>
</dbReference>
<evidence type="ECO:0000313" key="5">
    <source>
        <dbReference type="Proteomes" id="UP000218172"/>
    </source>
</evidence>
<comment type="similarity">
    <text evidence="1">Belongs to the TonB-dependent receptor family.</text>
</comment>
<reference evidence="5" key="1">
    <citation type="submission" date="2017-08" db="EMBL/GenBank/DDBJ databases">
        <title>A dynamic microbial community with high functional redundancy inhabits the cold, oxic subseafloor aquifer.</title>
        <authorList>
            <person name="Tully B.J."/>
            <person name="Wheat C.G."/>
            <person name="Glazer B.T."/>
            <person name="Huber J.A."/>
        </authorList>
    </citation>
    <scope>NUCLEOTIDE SEQUENCE [LARGE SCALE GENOMIC DNA]</scope>
</reference>
<gene>
    <name evidence="4" type="ORF">COC19_01745</name>
</gene>
<keyword evidence="1" id="KW-0472">Membrane</keyword>
<evidence type="ECO:0000259" key="3">
    <source>
        <dbReference type="Pfam" id="PF07715"/>
    </source>
</evidence>
<dbReference type="InterPro" id="IPR012910">
    <property type="entry name" value="Plug_dom"/>
</dbReference>
<dbReference type="InterPro" id="IPR039426">
    <property type="entry name" value="TonB-dep_rcpt-like"/>
</dbReference>
<dbReference type="AlphaFoldDB" id="A0A2A4MT69"/>
<keyword evidence="1" id="KW-0813">Transport</keyword>
<dbReference type="InterPro" id="IPR037066">
    <property type="entry name" value="Plug_dom_sf"/>
</dbReference>
<keyword evidence="2" id="KW-0732">Signal</keyword>
<evidence type="ECO:0000256" key="2">
    <source>
        <dbReference type="SAM" id="SignalP"/>
    </source>
</evidence>
<dbReference type="PANTHER" id="PTHR47234:SF3">
    <property type="entry name" value="SECRETIN_TONB SHORT N-TERMINAL DOMAIN-CONTAINING PROTEIN"/>
    <property type="match status" value="1"/>
</dbReference>
<dbReference type="SUPFAM" id="SSF56935">
    <property type="entry name" value="Porins"/>
    <property type="match status" value="1"/>
</dbReference>
<keyword evidence="1" id="KW-0998">Cell outer membrane</keyword>
<organism evidence="4 5">
    <name type="scientific">SAR86 cluster bacterium</name>
    <dbReference type="NCBI Taxonomy" id="2030880"/>
    <lineage>
        <taxon>Bacteria</taxon>
        <taxon>Pseudomonadati</taxon>
        <taxon>Pseudomonadota</taxon>
        <taxon>Gammaproteobacteria</taxon>
        <taxon>SAR86 cluster</taxon>
    </lineage>
</organism>
<dbReference type="EMBL" id="NVQR01000027">
    <property type="protein sequence ID" value="PCH63062.1"/>
    <property type="molecule type" value="Genomic_DNA"/>
</dbReference>
<dbReference type="PROSITE" id="PS52016">
    <property type="entry name" value="TONB_DEPENDENT_REC_3"/>
    <property type="match status" value="1"/>
</dbReference>
<dbReference type="GO" id="GO:0009279">
    <property type="term" value="C:cell outer membrane"/>
    <property type="evidence" value="ECO:0007669"/>
    <property type="project" value="UniProtKB-SubCell"/>
</dbReference>
<protein>
    <recommendedName>
        <fullName evidence="3">TonB-dependent receptor plug domain-containing protein</fullName>
    </recommendedName>
</protein>